<dbReference type="PROSITE" id="PS51071">
    <property type="entry name" value="HTH_RPIR"/>
    <property type="match status" value="1"/>
</dbReference>
<evidence type="ECO:0000256" key="3">
    <source>
        <dbReference type="ARBA" id="ARBA00023163"/>
    </source>
</evidence>
<name>A0A8J3EM98_9BACL</name>
<dbReference type="InterPro" id="IPR009057">
    <property type="entry name" value="Homeodomain-like_sf"/>
</dbReference>
<dbReference type="Proteomes" id="UP000656813">
    <property type="component" value="Unassembled WGS sequence"/>
</dbReference>
<evidence type="ECO:0000259" key="5">
    <source>
        <dbReference type="PROSITE" id="PS51464"/>
    </source>
</evidence>
<dbReference type="InterPro" id="IPR001347">
    <property type="entry name" value="SIS_dom"/>
</dbReference>
<feature type="domain" description="HTH rpiR-type" evidence="4">
    <location>
        <begin position="4"/>
        <end position="80"/>
    </location>
</feature>
<accession>A0A8J3EM98</accession>
<dbReference type="AlphaFoldDB" id="A0A8J3EM98"/>
<dbReference type="InterPro" id="IPR047640">
    <property type="entry name" value="RpiR-like"/>
</dbReference>
<dbReference type="Gene3D" id="3.40.50.10490">
    <property type="entry name" value="Glucose-6-phosphate isomerase like protein, domain 1"/>
    <property type="match status" value="1"/>
</dbReference>
<dbReference type="GO" id="GO:0003677">
    <property type="term" value="F:DNA binding"/>
    <property type="evidence" value="ECO:0007669"/>
    <property type="project" value="UniProtKB-KW"/>
</dbReference>
<dbReference type="Pfam" id="PF01380">
    <property type="entry name" value="SIS"/>
    <property type="match status" value="1"/>
</dbReference>
<keyword evidence="2" id="KW-0238">DNA-binding</keyword>
<evidence type="ECO:0000259" key="4">
    <source>
        <dbReference type="PROSITE" id="PS51071"/>
    </source>
</evidence>
<dbReference type="InterPro" id="IPR046348">
    <property type="entry name" value="SIS_dom_sf"/>
</dbReference>
<dbReference type="InterPro" id="IPR035472">
    <property type="entry name" value="RpiR-like_SIS"/>
</dbReference>
<gene>
    <name evidence="6" type="ORF">GCM10007096_20250</name>
</gene>
<organism evidence="6 7">
    <name type="scientific">Pullulanibacillus pueri</name>
    <dbReference type="NCBI Taxonomy" id="1437324"/>
    <lineage>
        <taxon>Bacteria</taxon>
        <taxon>Bacillati</taxon>
        <taxon>Bacillota</taxon>
        <taxon>Bacilli</taxon>
        <taxon>Bacillales</taxon>
        <taxon>Sporolactobacillaceae</taxon>
        <taxon>Pullulanibacillus</taxon>
    </lineage>
</organism>
<dbReference type="SUPFAM" id="SSF53697">
    <property type="entry name" value="SIS domain"/>
    <property type="match status" value="1"/>
</dbReference>
<protein>
    <submittedName>
        <fullName evidence="6">RpiR family transcriptional regulator</fullName>
    </submittedName>
</protein>
<dbReference type="Pfam" id="PF01418">
    <property type="entry name" value="HTH_6"/>
    <property type="match status" value="1"/>
</dbReference>
<dbReference type="Gene3D" id="1.10.10.10">
    <property type="entry name" value="Winged helix-like DNA-binding domain superfamily/Winged helix DNA-binding domain"/>
    <property type="match status" value="1"/>
</dbReference>
<dbReference type="GO" id="GO:1901135">
    <property type="term" value="P:carbohydrate derivative metabolic process"/>
    <property type="evidence" value="ECO:0007669"/>
    <property type="project" value="InterPro"/>
</dbReference>
<proteinExistence type="predicted"/>
<reference evidence="6" key="2">
    <citation type="submission" date="2020-09" db="EMBL/GenBank/DDBJ databases">
        <authorList>
            <person name="Sun Q."/>
            <person name="Zhou Y."/>
        </authorList>
    </citation>
    <scope>NUCLEOTIDE SEQUENCE</scope>
    <source>
        <strain evidence="6">CGMCC 1.12777</strain>
    </source>
</reference>
<keyword evidence="7" id="KW-1185">Reference proteome</keyword>
<dbReference type="PANTHER" id="PTHR30514">
    <property type="entry name" value="GLUCOKINASE"/>
    <property type="match status" value="1"/>
</dbReference>
<comment type="caution">
    <text evidence="6">The sequence shown here is derived from an EMBL/GenBank/DDBJ whole genome shotgun (WGS) entry which is preliminary data.</text>
</comment>
<dbReference type="PROSITE" id="PS51464">
    <property type="entry name" value="SIS"/>
    <property type="match status" value="1"/>
</dbReference>
<dbReference type="InterPro" id="IPR000281">
    <property type="entry name" value="HTH_RpiR"/>
</dbReference>
<reference evidence="6" key="1">
    <citation type="journal article" date="2014" name="Int. J. Syst. Evol. Microbiol.">
        <title>Complete genome sequence of Corynebacterium casei LMG S-19264T (=DSM 44701T), isolated from a smear-ripened cheese.</title>
        <authorList>
            <consortium name="US DOE Joint Genome Institute (JGI-PGF)"/>
            <person name="Walter F."/>
            <person name="Albersmeier A."/>
            <person name="Kalinowski J."/>
            <person name="Ruckert C."/>
        </authorList>
    </citation>
    <scope>NUCLEOTIDE SEQUENCE</scope>
    <source>
        <strain evidence="6">CGMCC 1.12777</strain>
    </source>
</reference>
<evidence type="ECO:0000256" key="1">
    <source>
        <dbReference type="ARBA" id="ARBA00023015"/>
    </source>
</evidence>
<sequence length="284" mass="32331">MTTHYFLDLVQQHFHQLSKGQQKVGKLLVDNPHLFAINSASDIGLKANVSETTVIRFCYSIGLSGFSELQKKVREQLLSSNSSSLELYYSEKSKFAKRPDFYSKVMKEDCANIEKTIYHLKEDDLVKAVKKLGEAKKILVTGLRASYAAAHWLSFTLDVIRGDSYLYRPDTDDFVQKISQLNKETTVVAISFHRYIRETVHFAQLAKKQGAFVIGITDSPVAPISKYTDILLSVYQTEQSTLDATPSLFSLLNALIAGVSINYHERFQKRKEHYDFIDDSHLFI</sequence>
<feature type="domain" description="SIS" evidence="5">
    <location>
        <begin position="128"/>
        <end position="265"/>
    </location>
</feature>
<dbReference type="RefSeq" id="WP_188497280.1">
    <property type="nucleotide sequence ID" value="NZ_BMFV01000013.1"/>
</dbReference>
<dbReference type="EMBL" id="BMFV01000013">
    <property type="protein sequence ID" value="GGH81805.1"/>
    <property type="molecule type" value="Genomic_DNA"/>
</dbReference>
<keyword evidence="3" id="KW-0804">Transcription</keyword>
<keyword evidence="1" id="KW-0805">Transcription regulation</keyword>
<evidence type="ECO:0000256" key="2">
    <source>
        <dbReference type="ARBA" id="ARBA00023125"/>
    </source>
</evidence>
<dbReference type="GO" id="GO:0003700">
    <property type="term" value="F:DNA-binding transcription factor activity"/>
    <property type="evidence" value="ECO:0007669"/>
    <property type="project" value="InterPro"/>
</dbReference>
<dbReference type="CDD" id="cd05013">
    <property type="entry name" value="SIS_RpiR"/>
    <property type="match status" value="1"/>
</dbReference>
<evidence type="ECO:0000313" key="7">
    <source>
        <dbReference type="Proteomes" id="UP000656813"/>
    </source>
</evidence>
<evidence type="ECO:0000313" key="6">
    <source>
        <dbReference type="EMBL" id="GGH81805.1"/>
    </source>
</evidence>
<dbReference type="SUPFAM" id="SSF46689">
    <property type="entry name" value="Homeodomain-like"/>
    <property type="match status" value="1"/>
</dbReference>
<dbReference type="GO" id="GO:0097367">
    <property type="term" value="F:carbohydrate derivative binding"/>
    <property type="evidence" value="ECO:0007669"/>
    <property type="project" value="InterPro"/>
</dbReference>
<dbReference type="PANTHER" id="PTHR30514:SF18">
    <property type="entry name" value="RPIR-FAMILY TRANSCRIPTIONAL REGULATOR"/>
    <property type="match status" value="1"/>
</dbReference>
<dbReference type="InterPro" id="IPR036388">
    <property type="entry name" value="WH-like_DNA-bd_sf"/>
</dbReference>